<dbReference type="CDD" id="cd01171">
    <property type="entry name" value="YXKO-related"/>
    <property type="match status" value="1"/>
</dbReference>
<evidence type="ECO:0000256" key="16">
    <source>
        <dbReference type="ARBA" id="ARBA00049209"/>
    </source>
</evidence>
<keyword evidence="5 17" id="KW-0479">Metal-binding</keyword>
<dbReference type="Proteomes" id="UP000013996">
    <property type="component" value="Unassembled WGS sequence"/>
</dbReference>
<evidence type="ECO:0000256" key="3">
    <source>
        <dbReference type="ARBA" id="ARBA00006001"/>
    </source>
</evidence>
<dbReference type="PROSITE" id="PS51385">
    <property type="entry name" value="YJEF_N"/>
    <property type="match status" value="1"/>
</dbReference>
<evidence type="ECO:0000256" key="14">
    <source>
        <dbReference type="ARBA" id="ARBA00025153"/>
    </source>
</evidence>
<organism evidence="20 21">
    <name type="scientific">Leptospira yanagawae serovar Saopaulo str. Sao Paulo = ATCC 700523</name>
    <dbReference type="NCBI Taxonomy" id="1249483"/>
    <lineage>
        <taxon>Bacteria</taxon>
        <taxon>Pseudomonadati</taxon>
        <taxon>Spirochaetota</taxon>
        <taxon>Spirochaetia</taxon>
        <taxon>Leptospirales</taxon>
        <taxon>Leptospiraceae</taxon>
        <taxon>Leptospira</taxon>
    </lineage>
</organism>
<comment type="similarity">
    <text evidence="4 17">In the C-terminal section; belongs to the NnrD/CARKD family.</text>
</comment>
<dbReference type="EC" id="4.2.1.136" evidence="17"/>
<evidence type="ECO:0000256" key="1">
    <source>
        <dbReference type="ARBA" id="ARBA00000013"/>
    </source>
</evidence>
<dbReference type="InterPro" id="IPR036652">
    <property type="entry name" value="YjeF_N_dom_sf"/>
</dbReference>
<gene>
    <name evidence="20" type="ORF">LEP1GSC202_3815</name>
</gene>
<evidence type="ECO:0000259" key="18">
    <source>
        <dbReference type="PROSITE" id="PS51383"/>
    </source>
</evidence>
<dbReference type="InterPro" id="IPR000631">
    <property type="entry name" value="CARKD"/>
</dbReference>
<dbReference type="Pfam" id="PF03853">
    <property type="entry name" value="YjeF_N"/>
    <property type="match status" value="1"/>
</dbReference>
<comment type="catalytic activity">
    <reaction evidence="15 17">
        <text>(6S)-NADHX + ADP = AMP + phosphate + NADH + H(+)</text>
        <dbReference type="Rhea" id="RHEA:32223"/>
        <dbReference type="ChEBI" id="CHEBI:15378"/>
        <dbReference type="ChEBI" id="CHEBI:43474"/>
        <dbReference type="ChEBI" id="CHEBI:57945"/>
        <dbReference type="ChEBI" id="CHEBI:64074"/>
        <dbReference type="ChEBI" id="CHEBI:456215"/>
        <dbReference type="ChEBI" id="CHEBI:456216"/>
        <dbReference type="EC" id="4.2.1.136"/>
    </reaction>
</comment>
<dbReference type="GO" id="GO:0005524">
    <property type="term" value="F:ATP binding"/>
    <property type="evidence" value="ECO:0007669"/>
    <property type="project" value="UniProtKB-UniRule"/>
</dbReference>
<name>A0A5E8HGK8_9LEPT</name>
<dbReference type="Gene3D" id="3.40.1190.20">
    <property type="match status" value="1"/>
</dbReference>
<dbReference type="EMBL" id="AOGX02000008">
    <property type="protein sequence ID" value="EOQ90389.1"/>
    <property type="molecule type" value="Genomic_DNA"/>
</dbReference>
<evidence type="ECO:0000256" key="6">
    <source>
        <dbReference type="ARBA" id="ARBA00022741"/>
    </source>
</evidence>
<evidence type="ECO:0000256" key="17">
    <source>
        <dbReference type="PIRNR" id="PIRNR017184"/>
    </source>
</evidence>
<keyword evidence="10 17" id="KW-0520">NAD</keyword>
<keyword evidence="13" id="KW-0511">Multifunctional enzyme</keyword>
<dbReference type="PANTHER" id="PTHR12592">
    <property type="entry name" value="ATP-DEPENDENT (S)-NAD(P)H-HYDRATE DEHYDRATASE FAMILY MEMBER"/>
    <property type="match status" value="1"/>
</dbReference>
<evidence type="ECO:0000256" key="2">
    <source>
        <dbReference type="ARBA" id="ARBA00000909"/>
    </source>
</evidence>
<evidence type="ECO:0000256" key="12">
    <source>
        <dbReference type="ARBA" id="ARBA00023239"/>
    </source>
</evidence>
<evidence type="ECO:0000256" key="15">
    <source>
        <dbReference type="ARBA" id="ARBA00048238"/>
    </source>
</evidence>
<feature type="domain" description="YjeF C-terminal" evidence="18">
    <location>
        <begin position="238"/>
        <end position="499"/>
    </location>
</feature>
<dbReference type="PROSITE" id="PS51383">
    <property type="entry name" value="YJEF_C_3"/>
    <property type="match status" value="1"/>
</dbReference>
<comment type="catalytic activity">
    <reaction evidence="16 17">
        <text>(6S)-NADPHX + ADP = AMP + phosphate + NADPH + H(+)</text>
        <dbReference type="Rhea" id="RHEA:32235"/>
        <dbReference type="ChEBI" id="CHEBI:15378"/>
        <dbReference type="ChEBI" id="CHEBI:43474"/>
        <dbReference type="ChEBI" id="CHEBI:57783"/>
        <dbReference type="ChEBI" id="CHEBI:64076"/>
        <dbReference type="ChEBI" id="CHEBI:456215"/>
        <dbReference type="ChEBI" id="CHEBI:456216"/>
        <dbReference type="EC" id="4.2.1.136"/>
    </reaction>
</comment>
<evidence type="ECO:0000313" key="21">
    <source>
        <dbReference type="Proteomes" id="UP000013996"/>
    </source>
</evidence>
<comment type="catalytic activity">
    <reaction evidence="1 17">
        <text>(6R)-NADHX = (6S)-NADHX</text>
        <dbReference type="Rhea" id="RHEA:32215"/>
        <dbReference type="ChEBI" id="CHEBI:64074"/>
        <dbReference type="ChEBI" id="CHEBI:64075"/>
        <dbReference type="EC" id="5.1.99.6"/>
    </reaction>
</comment>
<dbReference type="NCBIfam" id="TIGR00197">
    <property type="entry name" value="yjeF_nterm"/>
    <property type="match status" value="1"/>
</dbReference>
<dbReference type="EC" id="5.1.99.6" evidence="17"/>
<evidence type="ECO:0000256" key="9">
    <source>
        <dbReference type="ARBA" id="ARBA00022958"/>
    </source>
</evidence>
<dbReference type="Gene3D" id="3.40.50.10260">
    <property type="entry name" value="YjeF N-terminal domain"/>
    <property type="match status" value="1"/>
</dbReference>
<keyword evidence="7 17" id="KW-0067">ATP-binding</keyword>
<dbReference type="Pfam" id="PF01256">
    <property type="entry name" value="Carb_kinase"/>
    <property type="match status" value="1"/>
</dbReference>
<comment type="caution">
    <text evidence="20">The sequence shown here is derived from an EMBL/GenBank/DDBJ whole genome shotgun (WGS) entry which is preliminary data.</text>
</comment>
<evidence type="ECO:0000256" key="5">
    <source>
        <dbReference type="ARBA" id="ARBA00022723"/>
    </source>
</evidence>
<dbReference type="AlphaFoldDB" id="A0A5E8HGK8"/>
<dbReference type="OrthoDB" id="9806925at2"/>
<keyword evidence="12 17" id="KW-0456">Lyase</keyword>
<dbReference type="InterPro" id="IPR004443">
    <property type="entry name" value="YjeF_N_dom"/>
</dbReference>
<dbReference type="RefSeq" id="WP_015675716.1">
    <property type="nucleotide sequence ID" value="NZ_AOGX02000008.1"/>
</dbReference>
<proteinExistence type="inferred from homology"/>
<keyword evidence="9 17" id="KW-0630">Potassium</keyword>
<accession>A0A5E8HGK8</accession>
<comment type="cofactor">
    <cofactor evidence="17">
        <name>K(+)</name>
        <dbReference type="ChEBI" id="CHEBI:29103"/>
    </cofactor>
    <text evidence="17">Binds 1 potassium ion per subunit.</text>
</comment>
<comment type="similarity">
    <text evidence="3 17">In the N-terminal section; belongs to the NnrE/AIBP family.</text>
</comment>
<evidence type="ECO:0000256" key="8">
    <source>
        <dbReference type="ARBA" id="ARBA00022857"/>
    </source>
</evidence>
<reference evidence="20 21" key="1">
    <citation type="submission" date="2013-04" db="EMBL/GenBank/DDBJ databases">
        <authorList>
            <person name="Harkins D.M."/>
            <person name="Durkin A.S."/>
            <person name="Brinkac L.M."/>
            <person name="Haft D.H."/>
            <person name="Selengut J.D."/>
            <person name="Sanka R."/>
            <person name="DePew J."/>
            <person name="Purushe J."/>
            <person name="Hartskeerl R.A."/>
            <person name="Ahmed A."/>
            <person name="van der Linden H."/>
            <person name="Goris M.G.A."/>
            <person name="Vinetz J.M."/>
            <person name="Sutton G.G."/>
            <person name="Nierman W.C."/>
            <person name="Fouts D.E."/>
        </authorList>
    </citation>
    <scope>NUCLEOTIDE SEQUENCE [LARGE SCALE GENOMIC DNA]</scope>
    <source>
        <strain evidence="20 21">Sao Paulo</strain>
    </source>
</reference>
<dbReference type="PANTHER" id="PTHR12592:SF0">
    <property type="entry name" value="ATP-DEPENDENT (S)-NAD(P)H-HYDRATE DEHYDRATASE"/>
    <property type="match status" value="1"/>
</dbReference>
<evidence type="ECO:0000256" key="4">
    <source>
        <dbReference type="ARBA" id="ARBA00009524"/>
    </source>
</evidence>
<dbReference type="SUPFAM" id="SSF64153">
    <property type="entry name" value="YjeF N-terminal domain-like"/>
    <property type="match status" value="1"/>
</dbReference>
<evidence type="ECO:0000259" key="19">
    <source>
        <dbReference type="PROSITE" id="PS51385"/>
    </source>
</evidence>
<dbReference type="GO" id="GO:0110051">
    <property type="term" value="P:metabolite repair"/>
    <property type="evidence" value="ECO:0007669"/>
    <property type="project" value="TreeGrafter"/>
</dbReference>
<keyword evidence="8 17" id="KW-0521">NADP</keyword>
<comment type="function">
    <text evidence="14 17">Bifunctional enzyme that catalyzes the epimerization of the S- and R-forms of NAD(P)HX and the dehydration of the S-form of NAD(P)HX at the expense of ADP, which is converted to AMP. This allows the repair of both epimers of NAD(P)HX, a damaged form of NAD(P)H that is a result of enzymatic or heat-dependent hydration.</text>
</comment>
<evidence type="ECO:0000313" key="20">
    <source>
        <dbReference type="EMBL" id="EOQ90389.1"/>
    </source>
</evidence>
<dbReference type="PIRSF" id="PIRSF017184">
    <property type="entry name" value="Nnr"/>
    <property type="match status" value="1"/>
</dbReference>
<dbReference type="GO" id="GO:0052856">
    <property type="term" value="F:NAD(P)HX epimerase activity"/>
    <property type="evidence" value="ECO:0007669"/>
    <property type="project" value="UniProtKB-EC"/>
</dbReference>
<evidence type="ECO:0000256" key="11">
    <source>
        <dbReference type="ARBA" id="ARBA00023235"/>
    </source>
</evidence>
<dbReference type="GO" id="GO:0052855">
    <property type="term" value="F:ADP-dependent NAD(P)H-hydrate dehydratase activity"/>
    <property type="evidence" value="ECO:0007669"/>
    <property type="project" value="UniProtKB-UniRule"/>
</dbReference>
<protein>
    <recommendedName>
        <fullName evidence="17">Bifunctional NAD(P)H-hydrate repair enzyme</fullName>
    </recommendedName>
    <alternativeName>
        <fullName evidence="17">Nicotinamide nucleotide repair protein</fullName>
    </alternativeName>
    <domain>
        <recommendedName>
            <fullName evidence="17">ADP-dependent (S)-NAD(P)H-hydrate dehydratase</fullName>
            <ecNumber evidence="17">4.2.1.136</ecNumber>
        </recommendedName>
        <alternativeName>
            <fullName evidence="17">ADP-dependent NAD(P)HX dehydratase</fullName>
        </alternativeName>
    </domain>
    <domain>
        <recommendedName>
            <fullName evidence="17">NAD(P)H-hydrate epimerase</fullName>
            <ecNumber evidence="17">5.1.99.6</ecNumber>
        </recommendedName>
    </domain>
</protein>
<dbReference type="STRING" id="1249483.LEP1GSC202_3815"/>
<dbReference type="SUPFAM" id="SSF53613">
    <property type="entry name" value="Ribokinase-like"/>
    <property type="match status" value="1"/>
</dbReference>
<dbReference type="InterPro" id="IPR030677">
    <property type="entry name" value="Nnr"/>
</dbReference>
<evidence type="ECO:0000256" key="13">
    <source>
        <dbReference type="ARBA" id="ARBA00023268"/>
    </source>
</evidence>
<evidence type="ECO:0000256" key="7">
    <source>
        <dbReference type="ARBA" id="ARBA00022840"/>
    </source>
</evidence>
<keyword evidence="6 17" id="KW-0547">Nucleotide-binding</keyword>
<dbReference type="GO" id="GO:0046872">
    <property type="term" value="F:metal ion binding"/>
    <property type="evidence" value="ECO:0007669"/>
    <property type="project" value="UniProtKB-UniRule"/>
</dbReference>
<feature type="domain" description="YjeF N-terminal" evidence="19">
    <location>
        <begin position="12"/>
        <end position="216"/>
    </location>
</feature>
<sequence length="499" mass="55109">MKQIPLFTSDESKQMDSLAITKLGFSEQTLMGMAALSVFNANEDLWNTAESIWIVCGSGGNGGDGYALAHFLYQEGYSVRVFQTSPNKNEAGKYYESLVITTLGKIGSIIDFQNETKHTKEDSVLLVDALLGTGFKSPLSKELQRIVETINDSRVFFYRLSLDSPSGWDPYNLGPEGKDSQHYVYADSIEELGTRKWENVGFIYEKDNVIPRYFESIGFPIRTHLTESNFSKKYYYEKEPEKAIQVLKRKNKAHKYSVGSALFFGGSEGMEGAILLSEKAFSRLGGGISKIYSPSKKITQLALGDDLSKMALSADFESALADPFLTKTKTILIGPGLQNYPKGLAGWNLEPGKTCILDAGAIPDSGTKLPIGDRILLTPHVGELNRLTGKIHHSIQEAYESLIPFTKSHHVYVLVKSFVSLLVCPDGSSYIWESPNPKLATMGTGDLLSGILTRYFSLDLDLSIPEVVLLALSFLDNSKQLEEPYPSAHEILTSLVETL</sequence>
<comment type="catalytic activity">
    <reaction evidence="2 17">
        <text>(6R)-NADPHX = (6S)-NADPHX</text>
        <dbReference type="Rhea" id="RHEA:32227"/>
        <dbReference type="ChEBI" id="CHEBI:64076"/>
        <dbReference type="ChEBI" id="CHEBI:64077"/>
        <dbReference type="EC" id="5.1.99.6"/>
    </reaction>
</comment>
<keyword evidence="11 17" id="KW-0413">Isomerase</keyword>
<dbReference type="InterPro" id="IPR029056">
    <property type="entry name" value="Ribokinase-like"/>
</dbReference>
<evidence type="ECO:0000256" key="10">
    <source>
        <dbReference type="ARBA" id="ARBA00023027"/>
    </source>
</evidence>